<dbReference type="Proteomes" id="UP000008237">
    <property type="component" value="Unassembled WGS sequence"/>
</dbReference>
<organism evidence="2">
    <name type="scientific">Harpegnathos saltator</name>
    <name type="common">Jerdon's jumping ant</name>
    <dbReference type="NCBI Taxonomy" id="610380"/>
    <lineage>
        <taxon>Eukaryota</taxon>
        <taxon>Metazoa</taxon>
        <taxon>Ecdysozoa</taxon>
        <taxon>Arthropoda</taxon>
        <taxon>Hexapoda</taxon>
        <taxon>Insecta</taxon>
        <taxon>Pterygota</taxon>
        <taxon>Neoptera</taxon>
        <taxon>Endopterygota</taxon>
        <taxon>Hymenoptera</taxon>
        <taxon>Apocrita</taxon>
        <taxon>Aculeata</taxon>
        <taxon>Formicoidea</taxon>
        <taxon>Formicidae</taxon>
        <taxon>Ponerinae</taxon>
        <taxon>Ponerini</taxon>
        <taxon>Harpegnathos</taxon>
    </lineage>
</organism>
<evidence type="ECO:0000313" key="1">
    <source>
        <dbReference type="EMBL" id="EFN87558.1"/>
    </source>
</evidence>
<gene>
    <name evidence="1" type="ORF">EAI_17008</name>
</gene>
<protein>
    <submittedName>
        <fullName evidence="1">Uncharacterized protein</fullName>
    </submittedName>
</protein>
<dbReference type="EMBL" id="GL446605">
    <property type="protein sequence ID" value="EFN87558.1"/>
    <property type="molecule type" value="Genomic_DNA"/>
</dbReference>
<reference evidence="1 2" key="1">
    <citation type="journal article" date="2010" name="Science">
        <title>Genomic comparison of the ants Camponotus floridanus and Harpegnathos saltator.</title>
        <authorList>
            <person name="Bonasio R."/>
            <person name="Zhang G."/>
            <person name="Ye C."/>
            <person name="Mutti N.S."/>
            <person name="Fang X."/>
            <person name="Qin N."/>
            <person name="Donahue G."/>
            <person name="Yang P."/>
            <person name="Li Q."/>
            <person name="Li C."/>
            <person name="Zhang P."/>
            <person name="Huang Z."/>
            <person name="Berger S.L."/>
            <person name="Reinberg D."/>
            <person name="Wang J."/>
            <person name="Liebig J."/>
        </authorList>
    </citation>
    <scope>NUCLEOTIDE SEQUENCE [LARGE SCALE GENOMIC DNA]</scope>
    <source>
        <strain evidence="1 2">R22 G/1</strain>
    </source>
</reference>
<feature type="non-terminal residue" evidence="1">
    <location>
        <position position="73"/>
    </location>
</feature>
<evidence type="ECO:0000313" key="2">
    <source>
        <dbReference type="Proteomes" id="UP000008237"/>
    </source>
</evidence>
<proteinExistence type="predicted"/>
<dbReference type="PANTHER" id="PTHR41161">
    <property type="entry name" value="PROTEIN NCBP2AS2"/>
    <property type="match status" value="1"/>
</dbReference>
<feature type="non-terminal residue" evidence="1">
    <location>
        <position position="1"/>
    </location>
</feature>
<dbReference type="InParanoid" id="E2B9X1"/>
<accession>E2B9X1</accession>
<dbReference type="AlphaFoldDB" id="E2B9X1"/>
<keyword evidence="2" id="KW-1185">Reference proteome</keyword>
<name>E2B9X1_HARSA</name>
<dbReference type="InterPro" id="IPR042407">
    <property type="entry name" value="NCBP2-AS2"/>
</dbReference>
<dbReference type="FunCoup" id="E2B9X1">
    <property type="interactions" value="7"/>
</dbReference>
<sequence length="73" mass="8653">IRALFHYLLNNEQLINRLAESKPIRQSAQFVVYILFRTGLIKITQRKISSPQEFIKQLRDIANGLKRELRESK</sequence>
<dbReference type="PANTHER" id="PTHR41161:SF1">
    <property type="entry name" value="PROTEIN NCBP2AS2"/>
    <property type="match status" value="1"/>
</dbReference>